<dbReference type="SUPFAM" id="SSF56601">
    <property type="entry name" value="beta-lactamase/transpeptidase-like"/>
    <property type="match status" value="1"/>
</dbReference>
<gene>
    <name evidence="3" type="ORF">JZO76_11345</name>
</gene>
<dbReference type="InterPro" id="IPR012338">
    <property type="entry name" value="Beta-lactam/transpept-like"/>
</dbReference>
<dbReference type="PANTHER" id="PTHR35333:SF3">
    <property type="entry name" value="BETA-LACTAMASE-TYPE TRANSPEPTIDASE FOLD CONTAINING PROTEIN"/>
    <property type="match status" value="1"/>
</dbReference>
<dbReference type="EMBL" id="JAFLVT010000017">
    <property type="protein sequence ID" value="MBO0450116.1"/>
    <property type="molecule type" value="Genomic_DNA"/>
</dbReference>
<evidence type="ECO:0000313" key="4">
    <source>
        <dbReference type="Proteomes" id="UP000664256"/>
    </source>
</evidence>
<proteinExistence type="predicted"/>
<name>A0ABS3H9H7_9ENTE</name>
<dbReference type="Gene3D" id="3.40.710.10">
    <property type="entry name" value="DD-peptidase/beta-lactamase superfamily"/>
    <property type="match status" value="1"/>
</dbReference>
<dbReference type="InterPro" id="IPR045155">
    <property type="entry name" value="Beta-lactam_cat"/>
</dbReference>
<feature type="chain" id="PRO_5045088299" evidence="1">
    <location>
        <begin position="24"/>
        <end position="707"/>
    </location>
</feature>
<organism evidence="3 4">
    <name type="scientific">Candidatus Enterococcus myersii</name>
    <dbReference type="NCBI Taxonomy" id="2815322"/>
    <lineage>
        <taxon>Bacteria</taxon>
        <taxon>Bacillati</taxon>
        <taxon>Bacillota</taxon>
        <taxon>Bacilli</taxon>
        <taxon>Lactobacillales</taxon>
        <taxon>Enterococcaceae</taxon>
        <taxon>Enterococcus</taxon>
    </lineage>
</organism>
<keyword evidence="4" id="KW-1185">Reference proteome</keyword>
<evidence type="ECO:0000256" key="1">
    <source>
        <dbReference type="SAM" id="SignalP"/>
    </source>
</evidence>
<protein>
    <submittedName>
        <fullName evidence="3">Serine hydrolase</fullName>
    </submittedName>
</protein>
<dbReference type="InterPro" id="IPR000871">
    <property type="entry name" value="Beta-lactam_class-A"/>
</dbReference>
<reference evidence="3 4" key="1">
    <citation type="submission" date="2021-03" db="EMBL/GenBank/DDBJ databases">
        <title>Enterococcal diversity collection.</title>
        <authorList>
            <person name="Gilmore M.S."/>
            <person name="Schwartzman J."/>
            <person name="Van Tyne D."/>
            <person name="Martin M."/>
            <person name="Earl A.M."/>
            <person name="Manson A.L."/>
            <person name="Straub T."/>
            <person name="Salamzade R."/>
            <person name="Saavedra J."/>
            <person name="Lebreton F."/>
            <person name="Prichula J."/>
            <person name="Schaufler K."/>
            <person name="Gaca A."/>
            <person name="Sgardioli B."/>
            <person name="Wagenaar J."/>
            <person name="Strong T."/>
        </authorList>
    </citation>
    <scope>NUCLEOTIDE SEQUENCE [LARGE SCALE GENOMIC DNA]</scope>
    <source>
        <strain evidence="3 4">MJM12</strain>
    </source>
</reference>
<evidence type="ECO:0000259" key="2">
    <source>
        <dbReference type="Pfam" id="PF13354"/>
    </source>
</evidence>
<keyword evidence="3" id="KW-0378">Hydrolase</keyword>
<sequence length="707" mass="80315">MKKVGLIFVGLALVISFSSSTLAATTNTSMQEEVTETITSTTKETSPSLHNEPIATTDRKDEAQLQKKNTAPAFYTTASEKKYFTITTPNDNFWTDFTATPAGITKNYFQQTFQILSKITTFDDKVYYKLQGQTIFYVLATSGVLSDSPLGLPQPKIQYLTFKNATTYWGDNTLQNGQSTNPLTLKTWQSRNTYLHADGEKYFDLYSNKGNFVGFIKASSTNITSIAGTAIKQQKYVTLTATNYPFLQSWIQSTTQTTKKYYQQSFLVKELYHHFDGNDYYSLYQLKGGKEVRVGFTNVKATTTAPGGQGVYQKLGKYVTITNKNYQIHQNFNWKYRNKTRNLYGKTFLARGLYRHVNGATYYTLYNQKGNWIGYLNSAATKVAAGPQGIYQKWGKSVVLTNKNQPLWQNFKWQKKNTSQKLMGSLYVAKGYYEHANGARYLSLYTQSGKWQGYINAGATKQATSKAQKLKQVQQLLNRKYKNKNLGIYVMSLTDGSVAQINGNKNFHAASTGKLPALYYTQKQINAKKLNPYKKYRYTDAINKMSLSYMRGGAGILQSKRFGNYYSLDTIMNWTCKYSDNQGANFLGYYGADKYSQKMKNEISSIIGRKWTRFSVINAKENTRLLKAMYFEGGKVLTYLSHTTYDSQRLPKYLPVRVAHKIGDLGGYAHDCGIVYTKEPYVISVMTQGTGYEIISRISKDVYQIMK</sequence>
<dbReference type="GO" id="GO:0016787">
    <property type="term" value="F:hydrolase activity"/>
    <property type="evidence" value="ECO:0007669"/>
    <property type="project" value="UniProtKB-KW"/>
</dbReference>
<dbReference type="Pfam" id="PF13354">
    <property type="entry name" value="Beta-lactamase2"/>
    <property type="match status" value="1"/>
</dbReference>
<feature type="domain" description="Beta-lactamase class A catalytic" evidence="2">
    <location>
        <begin position="487"/>
        <end position="687"/>
    </location>
</feature>
<keyword evidence="1" id="KW-0732">Signal</keyword>
<comment type="caution">
    <text evidence="3">The sequence shown here is derived from an EMBL/GenBank/DDBJ whole genome shotgun (WGS) entry which is preliminary data.</text>
</comment>
<feature type="signal peptide" evidence="1">
    <location>
        <begin position="1"/>
        <end position="23"/>
    </location>
</feature>
<dbReference type="PANTHER" id="PTHR35333">
    <property type="entry name" value="BETA-LACTAMASE"/>
    <property type="match status" value="1"/>
</dbReference>
<evidence type="ECO:0000313" key="3">
    <source>
        <dbReference type="EMBL" id="MBO0450116.1"/>
    </source>
</evidence>
<dbReference type="RefSeq" id="WP_206904503.1">
    <property type="nucleotide sequence ID" value="NZ_JAFLVT010000017.1"/>
</dbReference>
<accession>A0ABS3H9H7</accession>
<dbReference type="Proteomes" id="UP000664256">
    <property type="component" value="Unassembled WGS sequence"/>
</dbReference>